<dbReference type="InterPro" id="IPR041588">
    <property type="entry name" value="Integrase_H2C2"/>
</dbReference>
<dbReference type="InterPro" id="IPR012337">
    <property type="entry name" value="RNaseH-like_sf"/>
</dbReference>
<protein>
    <recommendedName>
        <fullName evidence="1">Integrase zinc-binding domain-containing protein</fullName>
    </recommendedName>
</protein>
<dbReference type="Proteomes" id="UP000054107">
    <property type="component" value="Unassembled WGS sequence"/>
</dbReference>
<keyword evidence="3" id="KW-1185">Reference proteome</keyword>
<dbReference type="PANTHER" id="PTHR37984:SF5">
    <property type="entry name" value="PROTEIN NYNRIN-LIKE"/>
    <property type="match status" value="1"/>
</dbReference>
<name>A0A0B7N604_9FUNG</name>
<evidence type="ECO:0000313" key="2">
    <source>
        <dbReference type="EMBL" id="CEP10900.1"/>
    </source>
</evidence>
<evidence type="ECO:0000313" key="3">
    <source>
        <dbReference type="Proteomes" id="UP000054107"/>
    </source>
</evidence>
<dbReference type="InterPro" id="IPR036397">
    <property type="entry name" value="RNaseH_sf"/>
</dbReference>
<dbReference type="InterPro" id="IPR050951">
    <property type="entry name" value="Retrovirus_Pol_polyprotein"/>
</dbReference>
<accession>A0A0B7N604</accession>
<dbReference type="AlphaFoldDB" id="A0A0B7N604"/>
<dbReference type="FunFam" id="1.10.340.70:FF:000001">
    <property type="entry name" value="Retrovirus-related Pol polyprotein from transposon gypsy-like Protein"/>
    <property type="match status" value="1"/>
</dbReference>
<feature type="domain" description="Integrase zinc-binding" evidence="1">
    <location>
        <begin position="90"/>
        <end position="141"/>
    </location>
</feature>
<organism evidence="2 3">
    <name type="scientific">Parasitella parasitica</name>
    <dbReference type="NCBI Taxonomy" id="35722"/>
    <lineage>
        <taxon>Eukaryota</taxon>
        <taxon>Fungi</taxon>
        <taxon>Fungi incertae sedis</taxon>
        <taxon>Mucoromycota</taxon>
        <taxon>Mucoromycotina</taxon>
        <taxon>Mucoromycetes</taxon>
        <taxon>Mucorales</taxon>
        <taxon>Mucorineae</taxon>
        <taxon>Mucoraceae</taxon>
        <taxon>Parasitella</taxon>
    </lineage>
</organism>
<dbReference type="GO" id="GO:0003676">
    <property type="term" value="F:nucleic acid binding"/>
    <property type="evidence" value="ECO:0007669"/>
    <property type="project" value="InterPro"/>
</dbReference>
<reference evidence="2 3" key="1">
    <citation type="submission" date="2014-09" db="EMBL/GenBank/DDBJ databases">
        <authorList>
            <person name="Ellenberger Sabrina"/>
        </authorList>
    </citation>
    <scope>NUCLEOTIDE SEQUENCE [LARGE SCALE GENOMIC DNA]</scope>
    <source>
        <strain evidence="2 3">CBS 412.66</strain>
    </source>
</reference>
<dbReference type="OrthoDB" id="4499277at2759"/>
<evidence type="ECO:0000259" key="1">
    <source>
        <dbReference type="Pfam" id="PF17921"/>
    </source>
</evidence>
<proteinExistence type="predicted"/>
<dbReference type="PANTHER" id="PTHR37984">
    <property type="entry name" value="PROTEIN CBG26694"/>
    <property type="match status" value="1"/>
</dbReference>
<dbReference type="STRING" id="35722.A0A0B7N604"/>
<dbReference type="SUPFAM" id="SSF53098">
    <property type="entry name" value="Ribonuclease H-like"/>
    <property type="match status" value="1"/>
</dbReference>
<dbReference type="EMBL" id="LN725587">
    <property type="protein sequence ID" value="CEP10900.1"/>
    <property type="molecule type" value="Genomic_DNA"/>
</dbReference>
<dbReference type="Pfam" id="PF17921">
    <property type="entry name" value="Integrase_H2C2"/>
    <property type="match status" value="1"/>
</dbReference>
<sequence>MVLQEYQPYDIVHKKGILNTDADALSKISSMNAQETHMALQEISPETFKDLQKVDPTIRLLQKEGFKFSYVWNNNMVCYSEEQDKVVPFIPVGLIEQILYPVHNKSYAGHFGVKKTLDKTREIGWWPNMKTDVENWVKSCEEVYNGERFPLVIMEYLSKWVIMVPLKTIITKSIVQVLFDNGSNYVAEAMAMVCKRLDISRSLSSVEHPKIRWFSRKDQQNAEDKSGNRGRHEPKTWVQHLPFVTFAYNKATQASTKFSPFEVMFGRKARLPLLPSIIPENPEASGVQEWSDFLNERIPIIHSKALMNIKHAQEQQEKQYNKRARGIITLKVGDLVMRKNHAKMGSFPKERWTGPWKILEVKNKEGAAYKLARQATPNRTTTANVADLRIFYERENDVVPPKQSQFQSLEEAKDTARRYEKVAW</sequence>
<dbReference type="Gene3D" id="3.30.420.10">
    <property type="entry name" value="Ribonuclease H-like superfamily/Ribonuclease H"/>
    <property type="match status" value="1"/>
</dbReference>
<gene>
    <name evidence="2" type="primary">PARPA_04697.1 scaffold 15556</name>
</gene>